<dbReference type="VEuPathDB" id="FungiDB:PC110_g5070"/>
<dbReference type="Proteomes" id="UP000760860">
    <property type="component" value="Unassembled WGS sequence"/>
</dbReference>
<sequence>MMPNRIYNNGLDHFGHQEGESPVLRQVQAFVGHFRHAALNETDFVDDMVKLVKRTQFTLDMQEGAAFTFGYATNADGSSAIGEGVDDDPTIVGISTPYMMKMFATRRSTSFVSTQRSSWTYPTYPVLVVDVSDHSRSFHPVALFVMSQQTEELIGKALHSLFDKYKAITREFRTIRYCMGDITKLSTTP</sequence>
<evidence type="ECO:0000313" key="3">
    <source>
        <dbReference type="Proteomes" id="UP000697107"/>
    </source>
</evidence>
<dbReference type="EMBL" id="RCML01000204">
    <property type="protein sequence ID" value="KAG2985790.1"/>
    <property type="molecule type" value="Genomic_DNA"/>
</dbReference>
<protein>
    <recommendedName>
        <fullName evidence="4">MULE transposase domain-containing protein</fullName>
    </recommendedName>
</protein>
<proteinExistence type="predicted"/>
<dbReference type="EMBL" id="RCMV01000179">
    <property type="protein sequence ID" value="KAG3222465.1"/>
    <property type="molecule type" value="Genomic_DNA"/>
</dbReference>
<organism evidence="1 3">
    <name type="scientific">Phytophthora cactorum</name>
    <dbReference type="NCBI Taxonomy" id="29920"/>
    <lineage>
        <taxon>Eukaryota</taxon>
        <taxon>Sar</taxon>
        <taxon>Stramenopiles</taxon>
        <taxon>Oomycota</taxon>
        <taxon>Peronosporomycetes</taxon>
        <taxon>Peronosporales</taxon>
        <taxon>Peronosporaceae</taxon>
        <taxon>Phytophthora</taxon>
    </lineage>
</organism>
<dbReference type="AlphaFoldDB" id="A0A8T1G763"/>
<comment type="caution">
    <text evidence="1">The sequence shown here is derived from an EMBL/GenBank/DDBJ whole genome shotgun (WGS) entry which is preliminary data.</text>
</comment>
<evidence type="ECO:0000313" key="2">
    <source>
        <dbReference type="EMBL" id="KAG3222465.1"/>
    </source>
</evidence>
<evidence type="ECO:0008006" key="4">
    <source>
        <dbReference type="Google" id="ProtNLM"/>
    </source>
</evidence>
<reference evidence="1" key="1">
    <citation type="submission" date="2018-10" db="EMBL/GenBank/DDBJ databases">
        <title>Effector identification in a new, highly contiguous assembly of the strawberry crown rot pathogen Phytophthora cactorum.</title>
        <authorList>
            <person name="Armitage A.D."/>
            <person name="Nellist C.F."/>
            <person name="Bates H."/>
            <person name="Vickerstaff R.J."/>
            <person name="Harrison R.J."/>
        </authorList>
    </citation>
    <scope>NUCLEOTIDE SEQUENCE</scope>
    <source>
        <strain evidence="1">P415</strain>
        <strain evidence="2">P421</strain>
    </source>
</reference>
<name>A0A8T1G763_9STRA</name>
<dbReference type="Proteomes" id="UP000697107">
    <property type="component" value="Unassembled WGS sequence"/>
</dbReference>
<accession>A0A8T1G763</accession>
<evidence type="ECO:0000313" key="1">
    <source>
        <dbReference type="EMBL" id="KAG2985790.1"/>
    </source>
</evidence>
<gene>
    <name evidence="1" type="ORF">PC118_g8137</name>
    <name evidence="2" type="ORF">PC129_g6804</name>
</gene>